<keyword evidence="11 12" id="KW-0472">Membrane</keyword>
<sequence length="53" mass="5755">MPDLGKYAVTVLSAYGASIVLLIGLVLISLRAGRKARRALEAVETRREIKDEA</sequence>
<keyword evidence="5 12" id="KW-0813">Transport</keyword>
<dbReference type="Proteomes" id="UP000306602">
    <property type="component" value="Unassembled WGS sequence"/>
</dbReference>
<comment type="subcellular location">
    <subcellularLocation>
        <location evidence="2 12">Cell inner membrane</location>
        <topology evidence="2 12">Single-pass membrane protein</topology>
    </subcellularLocation>
</comment>
<comment type="function">
    <text evidence="1 12">Required for the export of heme to the periplasm for the biogenesis of c-type cytochromes.</text>
</comment>
<keyword evidence="9 12" id="KW-0201">Cytochrome c-type biogenesis</keyword>
<dbReference type="GO" id="GO:0017004">
    <property type="term" value="P:cytochrome complex assembly"/>
    <property type="evidence" value="ECO:0007669"/>
    <property type="project" value="UniProtKB-KW"/>
</dbReference>
<evidence type="ECO:0000256" key="4">
    <source>
        <dbReference type="ARBA" id="ARBA00016461"/>
    </source>
</evidence>
<evidence type="ECO:0000256" key="5">
    <source>
        <dbReference type="ARBA" id="ARBA00022448"/>
    </source>
</evidence>
<comment type="similarity">
    <text evidence="3 12">Belongs to the CcmD/CycX/HelD family.</text>
</comment>
<dbReference type="InterPro" id="IPR007078">
    <property type="entry name" value="Haem_export_protD_CcmD"/>
</dbReference>
<evidence type="ECO:0000256" key="3">
    <source>
        <dbReference type="ARBA" id="ARBA00008741"/>
    </source>
</evidence>
<evidence type="ECO:0000256" key="12">
    <source>
        <dbReference type="RuleBase" id="RU363101"/>
    </source>
</evidence>
<evidence type="ECO:0000256" key="7">
    <source>
        <dbReference type="ARBA" id="ARBA00022519"/>
    </source>
</evidence>
<protein>
    <recommendedName>
        <fullName evidence="4 12">Heme exporter protein D</fullName>
    </recommendedName>
</protein>
<evidence type="ECO:0000313" key="14">
    <source>
        <dbReference type="Proteomes" id="UP000306602"/>
    </source>
</evidence>
<evidence type="ECO:0000256" key="8">
    <source>
        <dbReference type="ARBA" id="ARBA00022692"/>
    </source>
</evidence>
<dbReference type="Pfam" id="PF04995">
    <property type="entry name" value="CcmD"/>
    <property type="match status" value="1"/>
</dbReference>
<name>A0A4S4NK72_9RHOB</name>
<evidence type="ECO:0000256" key="2">
    <source>
        <dbReference type="ARBA" id="ARBA00004377"/>
    </source>
</evidence>
<dbReference type="GO" id="GO:0015886">
    <property type="term" value="P:heme transport"/>
    <property type="evidence" value="ECO:0007669"/>
    <property type="project" value="InterPro"/>
</dbReference>
<feature type="transmembrane region" description="Helical" evidence="12">
    <location>
        <begin position="12"/>
        <end position="30"/>
    </location>
</feature>
<accession>A0A4S4NK72</accession>
<evidence type="ECO:0000256" key="11">
    <source>
        <dbReference type="ARBA" id="ARBA00023136"/>
    </source>
</evidence>
<organism evidence="13 14">
    <name type="scientific">Aliishimia ponticola</name>
    <dbReference type="NCBI Taxonomy" id="2499833"/>
    <lineage>
        <taxon>Bacteria</taxon>
        <taxon>Pseudomonadati</taxon>
        <taxon>Pseudomonadota</taxon>
        <taxon>Alphaproteobacteria</taxon>
        <taxon>Rhodobacterales</taxon>
        <taxon>Paracoccaceae</taxon>
        <taxon>Aliishimia</taxon>
    </lineage>
</organism>
<reference evidence="13 14" key="1">
    <citation type="submission" date="2019-04" db="EMBL/GenBank/DDBJ databases">
        <title>Shimia ponticola sp. nov., isolated from seawater.</title>
        <authorList>
            <person name="Kim Y.-O."/>
            <person name="Yoon J.-H."/>
        </authorList>
    </citation>
    <scope>NUCLEOTIDE SEQUENCE [LARGE SCALE GENOMIC DNA]</scope>
    <source>
        <strain evidence="13 14">MYP11</strain>
    </source>
</reference>
<gene>
    <name evidence="13" type="primary">ccmD</name>
    <name evidence="13" type="ORF">E4Z66_01440</name>
</gene>
<keyword evidence="14" id="KW-1185">Reference proteome</keyword>
<evidence type="ECO:0000256" key="6">
    <source>
        <dbReference type="ARBA" id="ARBA00022475"/>
    </source>
</evidence>
<keyword evidence="8 12" id="KW-0812">Transmembrane</keyword>
<dbReference type="NCBIfam" id="TIGR03141">
    <property type="entry name" value="cytochro_ccmD"/>
    <property type="match status" value="1"/>
</dbReference>
<dbReference type="AlphaFoldDB" id="A0A4S4NK72"/>
<evidence type="ECO:0000256" key="1">
    <source>
        <dbReference type="ARBA" id="ARBA00002442"/>
    </source>
</evidence>
<proteinExistence type="inferred from homology"/>
<evidence type="ECO:0000256" key="10">
    <source>
        <dbReference type="ARBA" id="ARBA00022989"/>
    </source>
</evidence>
<keyword evidence="7 12" id="KW-0997">Cell inner membrane</keyword>
<dbReference type="GO" id="GO:0005886">
    <property type="term" value="C:plasma membrane"/>
    <property type="evidence" value="ECO:0007669"/>
    <property type="project" value="UniProtKB-SubCell"/>
</dbReference>
<evidence type="ECO:0000256" key="9">
    <source>
        <dbReference type="ARBA" id="ARBA00022748"/>
    </source>
</evidence>
<dbReference type="EMBL" id="SRKY01000001">
    <property type="protein sequence ID" value="THH39177.1"/>
    <property type="molecule type" value="Genomic_DNA"/>
</dbReference>
<keyword evidence="10 12" id="KW-1133">Transmembrane helix</keyword>
<comment type="caution">
    <text evidence="13">The sequence shown here is derived from an EMBL/GenBank/DDBJ whole genome shotgun (WGS) entry which is preliminary data.</text>
</comment>
<evidence type="ECO:0000313" key="13">
    <source>
        <dbReference type="EMBL" id="THH39177.1"/>
    </source>
</evidence>
<keyword evidence="6 12" id="KW-1003">Cell membrane</keyword>